<keyword evidence="2" id="KW-1185">Reference proteome</keyword>
<proteinExistence type="predicted"/>
<accession>A0ACB7YHS3</accession>
<name>A0ACB7YHS3_9ERIC</name>
<dbReference type="Proteomes" id="UP000828048">
    <property type="component" value="Chromosome 8"/>
</dbReference>
<evidence type="ECO:0000313" key="1">
    <source>
        <dbReference type="EMBL" id="KAH7852968.1"/>
    </source>
</evidence>
<gene>
    <name evidence="1" type="ORF">Vadar_031578</name>
</gene>
<dbReference type="EMBL" id="CM037158">
    <property type="protein sequence ID" value="KAH7852968.1"/>
    <property type="molecule type" value="Genomic_DNA"/>
</dbReference>
<evidence type="ECO:0000313" key="2">
    <source>
        <dbReference type="Proteomes" id="UP000828048"/>
    </source>
</evidence>
<comment type="caution">
    <text evidence="1">The sequence shown here is derived from an EMBL/GenBank/DDBJ whole genome shotgun (WGS) entry which is preliminary data.</text>
</comment>
<protein>
    <submittedName>
        <fullName evidence="1">Uncharacterized protein</fullName>
    </submittedName>
</protein>
<organism evidence="1 2">
    <name type="scientific">Vaccinium darrowii</name>
    <dbReference type="NCBI Taxonomy" id="229202"/>
    <lineage>
        <taxon>Eukaryota</taxon>
        <taxon>Viridiplantae</taxon>
        <taxon>Streptophyta</taxon>
        <taxon>Embryophyta</taxon>
        <taxon>Tracheophyta</taxon>
        <taxon>Spermatophyta</taxon>
        <taxon>Magnoliopsida</taxon>
        <taxon>eudicotyledons</taxon>
        <taxon>Gunneridae</taxon>
        <taxon>Pentapetalae</taxon>
        <taxon>asterids</taxon>
        <taxon>Ericales</taxon>
        <taxon>Ericaceae</taxon>
        <taxon>Vaccinioideae</taxon>
        <taxon>Vaccinieae</taxon>
        <taxon>Vaccinium</taxon>
    </lineage>
</organism>
<reference evidence="1 2" key="1">
    <citation type="journal article" date="2021" name="Hortic Res">
        <title>High-quality reference genome and annotation aids understanding of berry development for evergreen blueberry (Vaccinium darrowii).</title>
        <authorList>
            <person name="Yu J."/>
            <person name="Hulse-Kemp A.M."/>
            <person name="Babiker E."/>
            <person name="Staton M."/>
        </authorList>
    </citation>
    <scope>NUCLEOTIDE SEQUENCE [LARGE SCALE GENOMIC DNA]</scope>
    <source>
        <strain evidence="2">cv. NJ 8807/NJ 8810</strain>
        <tissue evidence="1">Young leaf</tissue>
    </source>
</reference>
<sequence>MNVLNKKDSRYVADSDTEECIEEGNKDLENPTCNLTGRSFLVRVKRWRGAPTRCVIMRIWFKVEKNGIEYGYKIVFCPSFCSSCRVACGMWVLRMVKGGLVFLLIHFLLYSKRPDPNLGVAFSCLW</sequence>